<evidence type="ECO:0000313" key="2">
    <source>
        <dbReference type="EMBL" id="RTR30337.1"/>
    </source>
</evidence>
<protein>
    <recommendedName>
        <fullName evidence="4">Lipoprotein</fullName>
    </recommendedName>
</protein>
<feature type="signal peptide" evidence="1">
    <location>
        <begin position="1"/>
        <end position="26"/>
    </location>
</feature>
<dbReference type="Proteomes" id="UP000277766">
    <property type="component" value="Unassembled WGS sequence"/>
</dbReference>
<keyword evidence="3" id="KW-1185">Reference proteome</keyword>
<evidence type="ECO:0008006" key="4">
    <source>
        <dbReference type="Google" id="ProtNLM"/>
    </source>
</evidence>
<comment type="caution">
    <text evidence="2">The sequence shown here is derived from an EMBL/GenBank/DDBJ whole genome shotgun (WGS) entry which is preliminary data.</text>
</comment>
<evidence type="ECO:0000256" key="1">
    <source>
        <dbReference type="SAM" id="SignalP"/>
    </source>
</evidence>
<accession>A0A3S0I949</accession>
<reference evidence="2 3" key="1">
    <citation type="submission" date="2018-12" db="EMBL/GenBank/DDBJ databases">
        <title>Deinococcus radiophilus ATCC 27603 genome sequencing and assembly.</title>
        <authorList>
            <person name="Maclea K.S."/>
            <person name="Maynard C.R."/>
        </authorList>
    </citation>
    <scope>NUCLEOTIDE SEQUENCE [LARGE SCALE GENOMIC DNA]</scope>
    <source>
        <strain evidence="2 3">ATCC 27603</strain>
    </source>
</reference>
<dbReference type="PROSITE" id="PS51257">
    <property type="entry name" value="PROKAR_LIPOPROTEIN"/>
    <property type="match status" value="1"/>
</dbReference>
<proteinExistence type="predicted"/>
<feature type="chain" id="PRO_5018590855" description="Lipoprotein" evidence="1">
    <location>
        <begin position="27"/>
        <end position="236"/>
    </location>
</feature>
<sequence>MMRTFTSLSLTLLVGLLVACAPEASAPEWTVPSQAEQRAWKNAAGLAPEDPADIVAATLSYPAETQTIAYATLRSDRERAEVTVKALGPELALRYPGGVPDGHRHEERWMTGQASNSLCEPTQQRVLVMTGEVPPRQGQEWTGAAGLLPDPEPCSGLPVDSVTAAYQGTLELNRWNTVYSAELGGERQVSYRVAVYPSDQVLPASTDPAADLLTWLEVAPGQPVSVEGFRAAPLPQ</sequence>
<dbReference type="RefSeq" id="WP_126351118.1">
    <property type="nucleotide sequence ID" value="NZ_CP086380.1"/>
</dbReference>
<organism evidence="2 3">
    <name type="scientific">Deinococcus radiophilus</name>
    <dbReference type="NCBI Taxonomy" id="32062"/>
    <lineage>
        <taxon>Bacteria</taxon>
        <taxon>Thermotogati</taxon>
        <taxon>Deinococcota</taxon>
        <taxon>Deinococci</taxon>
        <taxon>Deinococcales</taxon>
        <taxon>Deinococcaceae</taxon>
        <taxon>Deinococcus</taxon>
    </lineage>
</organism>
<keyword evidence="1" id="KW-0732">Signal</keyword>
<gene>
    <name evidence="2" type="ORF">EJ104_02220</name>
</gene>
<dbReference type="OrthoDB" id="9832418at2"/>
<name>A0A3S0I949_9DEIO</name>
<dbReference type="AlphaFoldDB" id="A0A3S0I949"/>
<dbReference type="EMBL" id="RXPE01000002">
    <property type="protein sequence ID" value="RTR30337.1"/>
    <property type="molecule type" value="Genomic_DNA"/>
</dbReference>
<evidence type="ECO:0000313" key="3">
    <source>
        <dbReference type="Proteomes" id="UP000277766"/>
    </source>
</evidence>